<organism evidence="6 7">
    <name type="scientific">Malassezia yamatoensis</name>
    <dbReference type="NCBI Taxonomy" id="253288"/>
    <lineage>
        <taxon>Eukaryota</taxon>
        <taxon>Fungi</taxon>
        <taxon>Dikarya</taxon>
        <taxon>Basidiomycota</taxon>
        <taxon>Ustilaginomycotina</taxon>
        <taxon>Malasseziomycetes</taxon>
        <taxon>Malasseziales</taxon>
        <taxon>Malasseziaceae</taxon>
        <taxon>Malassezia</taxon>
    </lineage>
</organism>
<reference evidence="6 7" key="1">
    <citation type="submission" date="2023-03" db="EMBL/GenBank/DDBJ databases">
        <title>Mating type loci evolution in Malassezia.</title>
        <authorList>
            <person name="Coelho M.A."/>
        </authorList>
    </citation>
    <scope>NUCLEOTIDE SEQUENCE [LARGE SCALE GENOMIC DNA]</scope>
    <source>
        <strain evidence="6 7">CBS 9725</strain>
    </source>
</reference>
<dbReference type="InterPro" id="IPR002372">
    <property type="entry name" value="PQQ_rpt_dom"/>
</dbReference>
<dbReference type="PANTHER" id="PTHR22842">
    <property type="entry name" value="WD40 REPEAT PROTEIN"/>
    <property type="match status" value="1"/>
</dbReference>
<keyword evidence="2" id="KW-0963">Cytoplasm</keyword>
<dbReference type="EMBL" id="CP119943">
    <property type="protein sequence ID" value="WFC98438.1"/>
    <property type="molecule type" value="Genomic_DNA"/>
</dbReference>
<gene>
    <name evidence="6" type="ORF">MYAM1_001165</name>
</gene>
<feature type="domain" description="Pyrrolo-quinoline quinone repeat" evidence="5">
    <location>
        <begin position="207"/>
        <end position="299"/>
    </location>
</feature>
<dbReference type="GO" id="GO:0000398">
    <property type="term" value="P:mRNA splicing, via spliceosome"/>
    <property type="evidence" value="ECO:0007669"/>
    <property type="project" value="TreeGrafter"/>
</dbReference>
<dbReference type="InterPro" id="IPR015943">
    <property type="entry name" value="WD40/YVTN_repeat-like_dom_sf"/>
</dbReference>
<evidence type="ECO:0000256" key="1">
    <source>
        <dbReference type="ARBA" id="ARBA00004496"/>
    </source>
</evidence>
<evidence type="ECO:0000256" key="4">
    <source>
        <dbReference type="PROSITE-ProRule" id="PRU00221"/>
    </source>
</evidence>
<dbReference type="PROSITE" id="PS50294">
    <property type="entry name" value="WD_REPEATS_REGION"/>
    <property type="match status" value="2"/>
</dbReference>
<evidence type="ECO:0000313" key="6">
    <source>
        <dbReference type="EMBL" id="WFC98438.1"/>
    </source>
</evidence>
<comment type="subcellular location">
    <subcellularLocation>
        <location evidence="1">Cytoplasm</location>
    </subcellularLocation>
</comment>
<dbReference type="Gene3D" id="2.130.10.10">
    <property type="entry name" value="YVTN repeat-like/Quinoprotein amine dehydrogenase"/>
    <property type="match status" value="1"/>
</dbReference>
<name>A0AAJ5YSF3_9BASI</name>
<feature type="repeat" description="WD" evidence="4">
    <location>
        <begin position="13"/>
        <end position="48"/>
    </location>
</feature>
<dbReference type="GO" id="GO:0005737">
    <property type="term" value="C:cytoplasm"/>
    <property type="evidence" value="ECO:0007669"/>
    <property type="project" value="UniProtKB-SubCell"/>
</dbReference>
<dbReference type="AlphaFoldDB" id="A0AAJ5YSF3"/>
<comment type="similarity">
    <text evidence="3">Belongs to the WD repeat MORG1 family.</text>
</comment>
<dbReference type="PANTHER" id="PTHR22842:SF3">
    <property type="entry name" value="WD REPEAT DOMAIN-CONTAINING PROTEIN 83"/>
    <property type="match status" value="1"/>
</dbReference>
<evidence type="ECO:0000259" key="5">
    <source>
        <dbReference type="Pfam" id="PF13360"/>
    </source>
</evidence>
<protein>
    <recommendedName>
        <fullName evidence="5">Pyrrolo-quinoline quinone repeat domain-containing protein</fullName>
    </recommendedName>
</protein>
<keyword evidence="4" id="KW-0853">WD repeat</keyword>
<evidence type="ECO:0000256" key="3">
    <source>
        <dbReference type="ARBA" id="ARBA00038145"/>
    </source>
</evidence>
<dbReference type="GO" id="GO:0071013">
    <property type="term" value="C:catalytic step 2 spliceosome"/>
    <property type="evidence" value="ECO:0007669"/>
    <property type="project" value="TreeGrafter"/>
</dbReference>
<dbReference type="SUPFAM" id="SSF50978">
    <property type="entry name" value="WD40 repeat-like"/>
    <property type="match status" value="1"/>
</dbReference>
<sequence>MSLDRRYRVKHTVHAHAGAVHVARYNSSGRYIITGGADQHVNLWSASTDGGDELDSKGRSIPIQRYSAHTYEVLAIDIAPDNSRFASGGPDRSALVWDVASGRVLRRLNAHTGRVNDLCFAGANGEGSILFVAGSDTVCRAYDLRTPSAWRPIMEVDQATDSILTMAMSTPTMLHTGSVDGVVRTYDIRKGELRSDIIDEPITSLVPTKDGGALLVSTLDSTHRLMDLLDGSLLQTFKGHKHTSFRCHATMSLDESLVIAGDENGDVHAWDTVSGRSKWQQHPDYSVSTRLRRNPNTPVTVLWTERSPVVSPAQFVSGSSCGLVHIWEASSN</sequence>
<dbReference type="Pfam" id="PF13360">
    <property type="entry name" value="PQQ_2"/>
    <property type="match status" value="1"/>
</dbReference>
<dbReference type="SMART" id="SM00320">
    <property type="entry name" value="WD40"/>
    <property type="match status" value="6"/>
</dbReference>
<feature type="repeat" description="WD" evidence="4">
    <location>
        <begin position="66"/>
        <end position="107"/>
    </location>
</feature>
<dbReference type="Proteomes" id="UP001219567">
    <property type="component" value="Chromosome 1"/>
</dbReference>
<dbReference type="InterPro" id="IPR001680">
    <property type="entry name" value="WD40_rpt"/>
</dbReference>
<evidence type="ECO:0000313" key="7">
    <source>
        <dbReference type="Proteomes" id="UP001219567"/>
    </source>
</evidence>
<proteinExistence type="inferred from homology"/>
<dbReference type="PROSITE" id="PS50082">
    <property type="entry name" value="WD_REPEATS_2"/>
    <property type="match status" value="2"/>
</dbReference>
<keyword evidence="7" id="KW-1185">Reference proteome</keyword>
<accession>A0AAJ5YSF3</accession>
<dbReference type="Pfam" id="PF00400">
    <property type="entry name" value="WD40"/>
    <property type="match status" value="3"/>
</dbReference>
<dbReference type="InterPro" id="IPR051980">
    <property type="entry name" value="WD_repeat_MORG1"/>
</dbReference>
<evidence type="ECO:0000256" key="2">
    <source>
        <dbReference type="ARBA" id="ARBA00022490"/>
    </source>
</evidence>
<dbReference type="InterPro" id="IPR036322">
    <property type="entry name" value="WD40_repeat_dom_sf"/>
</dbReference>